<dbReference type="Proteomes" id="UP000237481">
    <property type="component" value="Unassembled WGS sequence"/>
</dbReference>
<feature type="region of interest" description="Disordered" evidence="1">
    <location>
        <begin position="34"/>
        <end position="53"/>
    </location>
</feature>
<gene>
    <name evidence="2" type="ORF">TPAR_05426</name>
</gene>
<sequence length="105" mass="11547">MDGMDGMGAMGEMVGTGVRVTTGRMAETVVSGRKDRVGLRDTRDPRETRDAEEIPASLEYKVPRAPRSRPASKDPMVTRARQVCKGCMMKEIRNEVVVASGTYLE</sequence>
<reference evidence="2 3" key="1">
    <citation type="submission" date="2018-01" db="EMBL/GenBank/DDBJ databases">
        <title>Harnessing the power of phylogenomics to disentangle the directionality and signatures of interkingdom host jumping in the parasitic fungal genus Tolypocladium.</title>
        <authorList>
            <person name="Quandt C.A."/>
            <person name="Patterson W."/>
            <person name="Spatafora J.W."/>
        </authorList>
    </citation>
    <scope>NUCLEOTIDE SEQUENCE [LARGE SCALE GENOMIC DNA]</scope>
    <source>
        <strain evidence="2 3">NRBC 100945</strain>
    </source>
</reference>
<organism evidence="2 3">
    <name type="scientific">Tolypocladium paradoxum</name>
    <dbReference type="NCBI Taxonomy" id="94208"/>
    <lineage>
        <taxon>Eukaryota</taxon>
        <taxon>Fungi</taxon>
        <taxon>Dikarya</taxon>
        <taxon>Ascomycota</taxon>
        <taxon>Pezizomycotina</taxon>
        <taxon>Sordariomycetes</taxon>
        <taxon>Hypocreomycetidae</taxon>
        <taxon>Hypocreales</taxon>
        <taxon>Ophiocordycipitaceae</taxon>
        <taxon>Tolypocladium</taxon>
    </lineage>
</organism>
<feature type="compositionally biased region" description="Basic and acidic residues" evidence="1">
    <location>
        <begin position="34"/>
        <end position="52"/>
    </location>
</feature>
<proteinExistence type="predicted"/>
<dbReference type="EMBL" id="PKSG01000528">
    <property type="protein sequence ID" value="POR34377.1"/>
    <property type="molecule type" value="Genomic_DNA"/>
</dbReference>
<evidence type="ECO:0000313" key="3">
    <source>
        <dbReference type="Proteomes" id="UP000237481"/>
    </source>
</evidence>
<evidence type="ECO:0000313" key="2">
    <source>
        <dbReference type="EMBL" id="POR34377.1"/>
    </source>
</evidence>
<protein>
    <submittedName>
        <fullName evidence="2">Uncharacterized protein</fullName>
    </submittedName>
</protein>
<keyword evidence="3" id="KW-1185">Reference proteome</keyword>
<dbReference type="AlphaFoldDB" id="A0A2S4KW49"/>
<accession>A0A2S4KW49</accession>
<evidence type="ECO:0000256" key="1">
    <source>
        <dbReference type="SAM" id="MobiDB-lite"/>
    </source>
</evidence>
<dbReference type="OrthoDB" id="10459832at2759"/>
<name>A0A2S4KW49_9HYPO</name>
<comment type="caution">
    <text evidence="2">The sequence shown here is derived from an EMBL/GenBank/DDBJ whole genome shotgun (WGS) entry which is preliminary data.</text>
</comment>